<dbReference type="GO" id="GO:0005938">
    <property type="term" value="C:cell cortex"/>
    <property type="evidence" value="ECO:0007669"/>
    <property type="project" value="TreeGrafter"/>
</dbReference>
<dbReference type="PANTHER" id="PTHR11604:SF0">
    <property type="entry name" value="PROFILIN"/>
    <property type="match status" value="1"/>
</dbReference>
<evidence type="ECO:0000256" key="1">
    <source>
        <dbReference type="ARBA" id="ARBA00004245"/>
    </source>
</evidence>
<evidence type="ECO:0000256" key="2">
    <source>
        <dbReference type="ARBA" id="ARBA00010058"/>
    </source>
</evidence>
<protein>
    <recommendedName>
        <fullName evidence="6">Profilin</fullName>
    </recommendedName>
</protein>
<keyword evidence="3" id="KW-0963">Cytoplasm</keyword>
<dbReference type="GO" id="GO:0003785">
    <property type="term" value="F:actin monomer binding"/>
    <property type="evidence" value="ECO:0007669"/>
    <property type="project" value="TreeGrafter"/>
</dbReference>
<comment type="caution">
    <text evidence="7">The sequence shown here is derived from an EMBL/GenBank/DDBJ whole genome shotgun (WGS) entry which is preliminary data.</text>
</comment>
<dbReference type="SUPFAM" id="SSF55770">
    <property type="entry name" value="Profilin (actin-binding protein)"/>
    <property type="match status" value="1"/>
</dbReference>
<dbReference type="Gene3D" id="3.30.450.30">
    <property type="entry name" value="Dynein light chain 2a, cytoplasmic"/>
    <property type="match status" value="1"/>
</dbReference>
<dbReference type="InterPro" id="IPR005455">
    <property type="entry name" value="PFN_euk"/>
</dbReference>
<evidence type="ECO:0000256" key="5">
    <source>
        <dbReference type="ARBA" id="ARBA00023212"/>
    </source>
</evidence>
<dbReference type="PANTHER" id="PTHR11604">
    <property type="entry name" value="PROFILIN"/>
    <property type="match status" value="1"/>
</dbReference>
<accession>A0A8H7C1K7</accession>
<gene>
    <name evidence="7" type="ORF">Agabi119p4_11074</name>
</gene>
<dbReference type="GO" id="GO:0005856">
    <property type="term" value="C:cytoskeleton"/>
    <property type="evidence" value="ECO:0007669"/>
    <property type="project" value="UniProtKB-SubCell"/>
</dbReference>
<evidence type="ECO:0000313" key="7">
    <source>
        <dbReference type="EMBL" id="KAF7760398.1"/>
    </source>
</evidence>
<evidence type="ECO:0000256" key="3">
    <source>
        <dbReference type="ARBA" id="ARBA00022490"/>
    </source>
</evidence>
<dbReference type="EMBL" id="JABXXO010000015">
    <property type="protein sequence ID" value="KAF7760398.1"/>
    <property type="molecule type" value="Genomic_DNA"/>
</dbReference>
<dbReference type="SMART" id="SM00392">
    <property type="entry name" value="PROF"/>
    <property type="match status" value="1"/>
</dbReference>
<sequence>MALDGWRAHLPGLLADSKGNRVATKAAILVVQGEHIWVVSSDGYNLSTDEQKAIVAGLSNPDHVQASGIRAGGQKFLTLRADPERIYGKKQADGIIIVKTAQTVIVVEYAAPVQAPEATAHVEKYAQDHLISKGY</sequence>
<dbReference type="AlphaFoldDB" id="A0A8H7C1K7"/>
<dbReference type="InterPro" id="IPR048278">
    <property type="entry name" value="PFN"/>
</dbReference>
<dbReference type="CDD" id="cd00148">
    <property type="entry name" value="PROF"/>
    <property type="match status" value="1"/>
</dbReference>
<keyword evidence="4 6" id="KW-0009">Actin-binding</keyword>
<evidence type="ECO:0000256" key="4">
    <source>
        <dbReference type="ARBA" id="ARBA00023203"/>
    </source>
</evidence>
<dbReference type="InterPro" id="IPR036140">
    <property type="entry name" value="PFN_sf"/>
</dbReference>
<dbReference type="Pfam" id="PF00235">
    <property type="entry name" value="Profilin"/>
    <property type="match status" value="1"/>
</dbReference>
<evidence type="ECO:0000313" key="8">
    <source>
        <dbReference type="Proteomes" id="UP000629468"/>
    </source>
</evidence>
<comment type="subcellular location">
    <subcellularLocation>
        <location evidence="1">Cytoplasm</location>
        <location evidence="1">Cytoskeleton</location>
    </subcellularLocation>
</comment>
<organism evidence="7 8">
    <name type="scientific">Agaricus bisporus var. burnettii</name>
    <dbReference type="NCBI Taxonomy" id="192524"/>
    <lineage>
        <taxon>Eukaryota</taxon>
        <taxon>Fungi</taxon>
        <taxon>Dikarya</taxon>
        <taxon>Basidiomycota</taxon>
        <taxon>Agaricomycotina</taxon>
        <taxon>Agaricomycetes</taxon>
        <taxon>Agaricomycetidae</taxon>
        <taxon>Agaricales</taxon>
        <taxon>Agaricineae</taxon>
        <taxon>Agaricaceae</taxon>
        <taxon>Agaricus</taxon>
    </lineage>
</organism>
<dbReference type="Proteomes" id="UP000629468">
    <property type="component" value="Unassembled WGS sequence"/>
</dbReference>
<evidence type="ECO:0000256" key="6">
    <source>
        <dbReference type="RuleBase" id="RU003909"/>
    </source>
</evidence>
<name>A0A8H7C1K7_AGABI</name>
<proteinExistence type="inferred from homology"/>
<keyword evidence="5" id="KW-0206">Cytoskeleton</keyword>
<reference evidence="7 8" key="1">
    <citation type="journal article" name="Sci. Rep.">
        <title>Telomere-to-telomere assembled and centromere annotated genomes of the two main subspecies of the button mushroom Agaricus bisporus reveal especially polymorphic chromosome ends.</title>
        <authorList>
            <person name="Sonnenberg A.S.M."/>
            <person name="Sedaghat-Telgerd N."/>
            <person name="Lavrijssen B."/>
            <person name="Ohm R.A."/>
            <person name="Hendrickx P.M."/>
            <person name="Scholtmeijer K."/>
            <person name="Baars J.J.P."/>
            <person name="van Peer A."/>
        </authorList>
    </citation>
    <scope>NUCLEOTIDE SEQUENCE [LARGE SCALE GENOMIC DNA]</scope>
    <source>
        <strain evidence="7 8">H119_p4</strain>
    </source>
</reference>
<comment type="similarity">
    <text evidence="2 6">Belongs to the profilin family.</text>
</comment>